<dbReference type="Proteomes" id="UP000069940">
    <property type="component" value="Unassembled WGS sequence"/>
</dbReference>
<sequence>MQAPKQEIFILNWEISFLTEKLQRFTNVYDKIDLATLDGLSRLIDTVDALLSKTSFSHQWSPDEEAEDAQILKGYDLHHSINCKNCGRSVRIKRFTLLNHMKKHALDKNNTSLDTTLSDDDQELADALRDVQLDEKDDTNEELYQSEYDIDAILAHIHGTSETTAVENSKEESPDGLAKSSSDEADDEPRPTTVVSAKNPTSKPGKPKTTKAMKKSVDLKSKSKKMPKQKEPKRGNHVPVRAKIGEYFTVGSLPDVRIELGKKTRQFIVDVLPKTRFEVHASRRREVTDSLAHRHIVQSLESTFRKHYPGATVYLFGSRVTGLGNECSDLDIYLDLENNYDGTQRYSKETLKWFVQFSEQALQHTGQWSRLEAVTSARTPILRAWNTKYKIDCDISFTHGLSHCNTRLIQYLFGLQPVCCYVALYAKEWSHSFNIPFLNTYTLILLTVFYFQKHNLLPSIYDLQKDSEEPYIVSHWQADFKKKSLDELGIPRIPEDEIQNHLVDFFSFYGSQFCFETRVVCPFLGWAPQKEDFDPLDCEIPMEMETLQRYYDRLDFTTAHPIYDLLSYVKPMVVQDPLELNHNVAKGLSPADVDRFRKYCAHTAALLDEVLHEKS</sequence>
<proteinExistence type="predicted"/>
<dbReference type="CDD" id="cd05402">
    <property type="entry name" value="NT_PAP_TUTase"/>
    <property type="match status" value="1"/>
</dbReference>
<feature type="region of interest" description="Disordered" evidence="1">
    <location>
        <begin position="161"/>
        <end position="236"/>
    </location>
</feature>
<dbReference type="InterPro" id="IPR054708">
    <property type="entry name" value="MTPAP-like_central"/>
</dbReference>
<dbReference type="InterPro" id="IPR043519">
    <property type="entry name" value="NT_sf"/>
</dbReference>
<evidence type="ECO:0000256" key="1">
    <source>
        <dbReference type="SAM" id="MobiDB-lite"/>
    </source>
</evidence>
<dbReference type="Pfam" id="PF22600">
    <property type="entry name" value="MTPAP-like_central"/>
    <property type="match status" value="1"/>
</dbReference>
<dbReference type="EnsemblMetazoa" id="AALFPA23_019894.R29303">
    <property type="protein sequence ID" value="AALFPA23_019894.P29303"/>
    <property type="gene ID" value="AALFPA23_019894"/>
</dbReference>
<dbReference type="RefSeq" id="XP_019553139.2">
    <property type="nucleotide sequence ID" value="XM_019697594.3"/>
</dbReference>
<protein>
    <recommendedName>
        <fullName evidence="2">Poly(A) RNA polymerase mitochondrial-like central palm domain-containing protein</fullName>
    </recommendedName>
</protein>
<dbReference type="PANTHER" id="PTHR12271">
    <property type="entry name" value="POLY A POLYMERASE CID PAP -RELATED"/>
    <property type="match status" value="1"/>
</dbReference>
<dbReference type="SUPFAM" id="SSF81301">
    <property type="entry name" value="Nucleotidyltransferase"/>
    <property type="match status" value="1"/>
</dbReference>
<dbReference type="GeneID" id="109422727"/>
<evidence type="ECO:0000259" key="2">
    <source>
        <dbReference type="Pfam" id="PF22600"/>
    </source>
</evidence>
<dbReference type="Gene3D" id="1.10.1410.10">
    <property type="match status" value="1"/>
</dbReference>
<evidence type="ECO:0000313" key="4">
    <source>
        <dbReference type="Proteomes" id="UP000069940"/>
    </source>
</evidence>
<dbReference type="SUPFAM" id="SSF81631">
    <property type="entry name" value="PAP/OAS1 substrate-binding domain"/>
    <property type="match status" value="1"/>
</dbReference>
<organism evidence="3 4">
    <name type="scientific">Aedes albopictus</name>
    <name type="common">Asian tiger mosquito</name>
    <name type="synonym">Stegomyia albopicta</name>
    <dbReference type="NCBI Taxonomy" id="7160"/>
    <lineage>
        <taxon>Eukaryota</taxon>
        <taxon>Metazoa</taxon>
        <taxon>Ecdysozoa</taxon>
        <taxon>Arthropoda</taxon>
        <taxon>Hexapoda</taxon>
        <taxon>Insecta</taxon>
        <taxon>Pterygota</taxon>
        <taxon>Neoptera</taxon>
        <taxon>Endopterygota</taxon>
        <taxon>Diptera</taxon>
        <taxon>Nematocera</taxon>
        <taxon>Culicoidea</taxon>
        <taxon>Culicidae</taxon>
        <taxon>Culicinae</taxon>
        <taxon>Aedini</taxon>
        <taxon>Aedes</taxon>
        <taxon>Stegomyia</taxon>
    </lineage>
</organism>
<keyword evidence="4" id="KW-1185">Reference proteome</keyword>
<name>A0ABM1ZMG8_AEDAL</name>
<reference evidence="3" key="2">
    <citation type="submission" date="2025-05" db="UniProtKB">
        <authorList>
            <consortium name="EnsemblMetazoa"/>
        </authorList>
    </citation>
    <scope>IDENTIFICATION</scope>
    <source>
        <strain evidence="3">Foshan</strain>
    </source>
</reference>
<accession>A0ABM1ZMG8</accession>
<feature type="domain" description="Poly(A) RNA polymerase mitochondrial-like central palm" evidence="2">
    <location>
        <begin position="292"/>
        <end position="411"/>
    </location>
</feature>
<feature type="compositionally biased region" description="Basic residues" evidence="1">
    <location>
        <begin position="205"/>
        <end position="214"/>
    </location>
</feature>
<dbReference type="Gene3D" id="3.30.460.10">
    <property type="entry name" value="Beta Polymerase, domain 2"/>
    <property type="match status" value="1"/>
</dbReference>
<evidence type="ECO:0000313" key="3">
    <source>
        <dbReference type="EnsemblMetazoa" id="AALFPA23_019894.P29303"/>
    </source>
</evidence>
<dbReference type="PANTHER" id="PTHR12271:SF66">
    <property type="entry name" value="TERMINAL URIDYLYLTRANSFERASE TAILOR"/>
    <property type="match status" value="1"/>
</dbReference>
<reference evidence="4" key="1">
    <citation type="journal article" date="2015" name="Proc. Natl. Acad. Sci. U.S.A.">
        <title>Genome sequence of the Asian Tiger mosquito, Aedes albopictus, reveals insights into its biology, genetics, and evolution.</title>
        <authorList>
            <person name="Chen X.G."/>
            <person name="Jiang X."/>
            <person name="Gu J."/>
            <person name="Xu M."/>
            <person name="Wu Y."/>
            <person name="Deng Y."/>
            <person name="Zhang C."/>
            <person name="Bonizzoni M."/>
            <person name="Dermauw W."/>
            <person name="Vontas J."/>
            <person name="Armbruster P."/>
            <person name="Huang X."/>
            <person name="Yang Y."/>
            <person name="Zhang H."/>
            <person name="He W."/>
            <person name="Peng H."/>
            <person name="Liu Y."/>
            <person name="Wu K."/>
            <person name="Chen J."/>
            <person name="Lirakis M."/>
            <person name="Topalis P."/>
            <person name="Van Leeuwen T."/>
            <person name="Hall A.B."/>
            <person name="Jiang X."/>
            <person name="Thorpe C."/>
            <person name="Mueller R.L."/>
            <person name="Sun C."/>
            <person name="Waterhouse R.M."/>
            <person name="Yan G."/>
            <person name="Tu Z.J."/>
            <person name="Fang X."/>
            <person name="James A.A."/>
        </authorList>
    </citation>
    <scope>NUCLEOTIDE SEQUENCE [LARGE SCALE GENOMIC DNA]</scope>
    <source>
        <strain evidence="4">Foshan</strain>
    </source>
</reference>